<sequence length="147" mass="16386">MTANSRYLVSVSKLIPATRRALFDVVADPAQHPVIDGSGSVKAVRSGGPARLSPGTTFSMDMHLGTSYKILNTVVEFDEPEVIAWRHFNGHIWRYRFTEVEGGTEVTEEWDARGAKNRLGLVLLRFPQRNKKGMTATLDRLNDLVTT</sequence>
<dbReference type="Gene3D" id="3.30.530.20">
    <property type="match status" value="1"/>
</dbReference>
<dbReference type="InterPro" id="IPR023393">
    <property type="entry name" value="START-like_dom_sf"/>
</dbReference>
<dbReference type="Proteomes" id="UP001183176">
    <property type="component" value="Unassembled WGS sequence"/>
</dbReference>
<dbReference type="EMBL" id="JAVREH010000023">
    <property type="protein sequence ID" value="MDT0262834.1"/>
    <property type="molecule type" value="Genomic_DNA"/>
</dbReference>
<dbReference type="RefSeq" id="WP_311423981.1">
    <property type="nucleotide sequence ID" value="NZ_JAVREH010000023.1"/>
</dbReference>
<organism evidence="1 2">
    <name type="scientific">Jatrophihabitans lederbergiae</name>
    <dbReference type="NCBI Taxonomy" id="3075547"/>
    <lineage>
        <taxon>Bacteria</taxon>
        <taxon>Bacillati</taxon>
        <taxon>Actinomycetota</taxon>
        <taxon>Actinomycetes</taxon>
        <taxon>Jatrophihabitantales</taxon>
        <taxon>Jatrophihabitantaceae</taxon>
        <taxon>Jatrophihabitans</taxon>
    </lineage>
</organism>
<dbReference type="Pfam" id="PF10604">
    <property type="entry name" value="Polyketide_cyc2"/>
    <property type="match status" value="1"/>
</dbReference>
<dbReference type="SUPFAM" id="SSF55961">
    <property type="entry name" value="Bet v1-like"/>
    <property type="match status" value="1"/>
</dbReference>
<proteinExistence type="predicted"/>
<evidence type="ECO:0000313" key="2">
    <source>
        <dbReference type="Proteomes" id="UP001183176"/>
    </source>
</evidence>
<name>A0ABU2JED8_9ACTN</name>
<protein>
    <submittedName>
        <fullName evidence="1">SRPBCC family protein</fullName>
    </submittedName>
</protein>
<comment type="caution">
    <text evidence="1">The sequence shown here is derived from an EMBL/GenBank/DDBJ whole genome shotgun (WGS) entry which is preliminary data.</text>
</comment>
<keyword evidence="2" id="KW-1185">Reference proteome</keyword>
<accession>A0ABU2JED8</accession>
<gene>
    <name evidence="1" type="ORF">RM423_15670</name>
</gene>
<evidence type="ECO:0000313" key="1">
    <source>
        <dbReference type="EMBL" id="MDT0262834.1"/>
    </source>
</evidence>
<dbReference type="InterPro" id="IPR019587">
    <property type="entry name" value="Polyketide_cyclase/dehydratase"/>
</dbReference>
<reference evidence="2" key="1">
    <citation type="submission" date="2023-07" db="EMBL/GenBank/DDBJ databases">
        <title>30 novel species of actinomycetes from the DSMZ collection.</title>
        <authorList>
            <person name="Nouioui I."/>
        </authorList>
    </citation>
    <scope>NUCLEOTIDE SEQUENCE [LARGE SCALE GENOMIC DNA]</scope>
    <source>
        <strain evidence="2">DSM 44399</strain>
    </source>
</reference>